<dbReference type="PANTHER" id="PTHR33048:SF96">
    <property type="entry name" value="INTEGRAL MEMBRANE PROTEIN"/>
    <property type="match status" value="1"/>
</dbReference>
<dbReference type="InterPro" id="IPR052337">
    <property type="entry name" value="SAT4-like"/>
</dbReference>
<proteinExistence type="predicted"/>
<comment type="caution">
    <text evidence="2">The sequence shown here is derived from an EMBL/GenBank/DDBJ whole genome shotgun (WGS) entry which is preliminary data.</text>
</comment>
<dbReference type="EMBL" id="JAAMPI010001427">
    <property type="protein sequence ID" value="KAF4625250.1"/>
    <property type="molecule type" value="Genomic_DNA"/>
</dbReference>
<sequence length="191" mass="21681">MKWELMRERNPTVGLPFQEIDASKTSPTFLILKVVHFGFRNDKAYCRDSRVAASTATIIHAPYLQYYLVETDRLYWNGYISIWCQLESGIGLIAACLPALRVLFRKYFDGTRDGSGSRSKQHPPSDIRNFGGSQLSTPMDALSPTGKAIVGSGKWKRLEDNNSSHKHIIQERTVTIETESLSDEESRHRMV</sequence>
<keyword evidence="3" id="KW-1185">Reference proteome</keyword>
<dbReference type="PANTHER" id="PTHR33048">
    <property type="entry name" value="PTH11-LIKE INTEGRAL MEMBRANE PROTEIN (AFU_ORTHOLOGUE AFUA_5G11245)"/>
    <property type="match status" value="1"/>
</dbReference>
<dbReference type="OrthoDB" id="3923077at2759"/>
<reference evidence="2 3" key="1">
    <citation type="submission" date="2020-03" db="EMBL/GenBank/DDBJ databases">
        <title>Draft Genome Sequence of Cudoniella acicularis.</title>
        <authorList>
            <person name="Buettner E."/>
            <person name="Kellner H."/>
        </authorList>
    </citation>
    <scope>NUCLEOTIDE SEQUENCE [LARGE SCALE GENOMIC DNA]</scope>
    <source>
        <strain evidence="2 3">DSM 108380</strain>
    </source>
</reference>
<dbReference type="AlphaFoldDB" id="A0A8H4R881"/>
<protein>
    <submittedName>
        <fullName evidence="2">Uncharacterized protein</fullName>
    </submittedName>
</protein>
<organism evidence="2 3">
    <name type="scientific">Cudoniella acicularis</name>
    <dbReference type="NCBI Taxonomy" id="354080"/>
    <lineage>
        <taxon>Eukaryota</taxon>
        <taxon>Fungi</taxon>
        <taxon>Dikarya</taxon>
        <taxon>Ascomycota</taxon>
        <taxon>Pezizomycotina</taxon>
        <taxon>Leotiomycetes</taxon>
        <taxon>Helotiales</taxon>
        <taxon>Tricladiaceae</taxon>
        <taxon>Cudoniella</taxon>
    </lineage>
</organism>
<evidence type="ECO:0000313" key="3">
    <source>
        <dbReference type="Proteomes" id="UP000566819"/>
    </source>
</evidence>
<accession>A0A8H4R881</accession>
<gene>
    <name evidence="2" type="ORF">G7Y89_g12921</name>
</gene>
<feature type="region of interest" description="Disordered" evidence="1">
    <location>
        <begin position="113"/>
        <end position="133"/>
    </location>
</feature>
<evidence type="ECO:0000313" key="2">
    <source>
        <dbReference type="EMBL" id="KAF4625250.1"/>
    </source>
</evidence>
<name>A0A8H4R881_9HELO</name>
<dbReference type="Proteomes" id="UP000566819">
    <property type="component" value="Unassembled WGS sequence"/>
</dbReference>
<evidence type="ECO:0000256" key="1">
    <source>
        <dbReference type="SAM" id="MobiDB-lite"/>
    </source>
</evidence>